<dbReference type="PROSITE" id="PS50005">
    <property type="entry name" value="TPR"/>
    <property type="match status" value="1"/>
</dbReference>
<dbReference type="PRINTS" id="PR00724">
    <property type="entry name" value="CRBOXYPTASEC"/>
</dbReference>
<accession>A0AAV7HFY2</accession>
<keyword evidence="4" id="KW-0732">Signal</keyword>
<evidence type="ECO:0000256" key="2">
    <source>
        <dbReference type="ARBA" id="ARBA00022645"/>
    </source>
</evidence>
<keyword evidence="2 8" id="KW-0121">Carboxypeptidase</keyword>
<dbReference type="Proteomes" id="UP000826195">
    <property type="component" value="Unassembled WGS sequence"/>
</dbReference>
<keyword evidence="6" id="KW-0325">Glycoprotein</keyword>
<dbReference type="InterPro" id="IPR018202">
    <property type="entry name" value="Ser_caboxypep_ser_AS"/>
</dbReference>
<evidence type="ECO:0000313" key="10">
    <source>
        <dbReference type="Proteomes" id="UP000826195"/>
    </source>
</evidence>
<evidence type="ECO:0000256" key="3">
    <source>
        <dbReference type="ARBA" id="ARBA00022670"/>
    </source>
</evidence>
<sequence>MSCNKIFNTSLIAIIYIVINLFGDTQGFTNVYPKLKSYTLKNGEDAGQPLFLTPYIEKEKFDVARKLATVQHKDMLDVGSYAGYLTVNKKYNSNMFFWFFPAQVKPRTAPVVLWLQGGPGASSLFGLFTENGPFRVDKNITLQMRKYSWSVSHNLIYIDNPVGTGYSFTDHDDGYAKNETQVGEDLYSALVQFFQLFSELQNNDFYVTGESYAGKYVPAVAYTIHQNNLTSKTKINLKGIAIGNGLTDPINQLNYGDYLYQLGLIDFNGREKFHAYEDQGRAFINQSKYDEAFEIFNKLLDGDLSSPPTLFQNLTGFNFYFNYLHTSDSNESDWMSQWVQSVGARRAIHVGNCSFNVENSKVEEHLKNDITRSQADKVAALLQYYKVLIYNGQLDIIVAYPLTENYLMNLKWFGADTYKKADRRVWKVGNEIAGYVKHAHNLIEILVRNAGHMVPADQPKWAFDLISRFTNVKTF</sequence>
<dbReference type="PROSITE" id="PS00560">
    <property type="entry name" value="CARBOXYPEPT_SER_HIS"/>
    <property type="match status" value="1"/>
</dbReference>
<reference evidence="9 10" key="1">
    <citation type="journal article" date="2021" name="J. Hered.">
        <title>A chromosome-level genome assembly of the parasitoid wasp, Cotesia glomerata (Hymenoptera: Braconidae).</title>
        <authorList>
            <person name="Pinto B.J."/>
            <person name="Weis J.J."/>
            <person name="Gamble T."/>
            <person name="Ode P.J."/>
            <person name="Paul R."/>
            <person name="Zaspel J.M."/>
        </authorList>
    </citation>
    <scope>NUCLEOTIDE SEQUENCE [LARGE SCALE GENOMIC DNA]</scope>
    <source>
        <strain evidence="9">CgM1</strain>
    </source>
</reference>
<evidence type="ECO:0000256" key="7">
    <source>
        <dbReference type="PROSITE-ProRule" id="PRU00339"/>
    </source>
</evidence>
<dbReference type="SUPFAM" id="SSF53474">
    <property type="entry name" value="alpha/beta-Hydrolases"/>
    <property type="match status" value="1"/>
</dbReference>
<keyword evidence="3 8" id="KW-0645">Protease</keyword>
<dbReference type="InterPro" id="IPR019734">
    <property type="entry name" value="TPR_rpt"/>
</dbReference>
<keyword evidence="7" id="KW-0802">TPR repeat</keyword>
<keyword evidence="10" id="KW-1185">Reference proteome</keyword>
<comment type="caution">
    <text evidence="9">The sequence shown here is derived from an EMBL/GenBank/DDBJ whole genome shotgun (WGS) entry which is preliminary data.</text>
</comment>
<dbReference type="EMBL" id="JAHXZJ010002619">
    <property type="protein sequence ID" value="KAH0537731.1"/>
    <property type="molecule type" value="Genomic_DNA"/>
</dbReference>
<evidence type="ECO:0000256" key="8">
    <source>
        <dbReference type="RuleBase" id="RU361156"/>
    </source>
</evidence>
<dbReference type="Gene3D" id="3.40.50.1820">
    <property type="entry name" value="alpha/beta hydrolase"/>
    <property type="match status" value="1"/>
</dbReference>
<keyword evidence="5 8" id="KW-0378">Hydrolase</keyword>
<comment type="similarity">
    <text evidence="1 8">Belongs to the peptidase S10 family.</text>
</comment>
<evidence type="ECO:0000256" key="5">
    <source>
        <dbReference type="ARBA" id="ARBA00022801"/>
    </source>
</evidence>
<proteinExistence type="inferred from homology"/>
<gene>
    <name evidence="9" type="ORF">KQX54_000851</name>
</gene>
<dbReference type="EC" id="3.4.16.-" evidence="8"/>
<dbReference type="InterPro" id="IPR001563">
    <property type="entry name" value="Peptidase_S10"/>
</dbReference>
<feature type="repeat" description="TPR" evidence="7">
    <location>
        <begin position="273"/>
        <end position="306"/>
    </location>
</feature>
<organism evidence="9 10">
    <name type="scientific">Cotesia glomerata</name>
    <name type="common">Lepidopteran parasitic wasp</name>
    <name type="synonym">Apanteles glomeratus</name>
    <dbReference type="NCBI Taxonomy" id="32391"/>
    <lineage>
        <taxon>Eukaryota</taxon>
        <taxon>Metazoa</taxon>
        <taxon>Ecdysozoa</taxon>
        <taxon>Arthropoda</taxon>
        <taxon>Hexapoda</taxon>
        <taxon>Insecta</taxon>
        <taxon>Pterygota</taxon>
        <taxon>Neoptera</taxon>
        <taxon>Endopterygota</taxon>
        <taxon>Hymenoptera</taxon>
        <taxon>Apocrita</taxon>
        <taxon>Ichneumonoidea</taxon>
        <taxon>Braconidae</taxon>
        <taxon>Microgastrinae</taxon>
        <taxon>Cotesia</taxon>
    </lineage>
</organism>
<name>A0AAV7HFY2_COTGL</name>
<dbReference type="GO" id="GO:0004185">
    <property type="term" value="F:serine-type carboxypeptidase activity"/>
    <property type="evidence" value="ECO:0007669"/>
    <property type="project" value="UniProtKB-UniRule"/>
</dbReference>
<dbReference type="GO" id="GO:0006508">
    <property type="term" value="P:proteolysis"/>
    <property type="evidence" value="ECO:0007669"/>
    <property type="project" value="UniProtKB-KW"/>
</dbReference>
<dbReference type="FunFam" id="3.40.50.1820:FF:000096">
    <property type="entry name" value="Carboxypeptidase vitellogenic-like"/>
    <property type="match status" value="1"/>
</dbReference>
<dbReference type="PROSITE" id="PS00131">
    <property type="entry name" value="CARBOXYPEPT_SER_SER"/>
    <property type="match status" value="1"/>
</dbReference>
<evidence type="ECO:0000256" key="1">
    <source>
        <dbReference type="ARBA" id="ARBA00009431"/>
    </source>
</evidence>
<evidence type="ECO:0000313" key="9">
    <source>
        <dbReference type="EMBL" id="KAH0537731.1"/>
    </source>
</evidence>
<dbReference type="AlphaFoldDB" id="A0AAV7HFY2"/>
<dbReference type="PANTHER" id="PTHR11802:SF472">
    <property type="entry name" value="SERINE CARBOXYPEPTIDASE CPVL-RELATED"/>
    <property type="match status" value="1"/>
</dbReference>
<dbReference type="PANTHER" id="PTHR11802">
    <property type="entry name" value="SERINE PROTEASE FAMILY S10 SERINE CARBOXYPEPTIDASE"/>
    <property type="match status" value="1"/>
</dbReference>
<dbReference type="InterPro" id="IPR033124">
    <property type="entry name" value="Ser_caboxypep_his_AS"/>
</dbReference>
<dbReference type="InterPro" id="IPR029058">
    <property type="entry name" value="AB_hydrolase_fold"/>
</dbReference>
<dbReference type="Pfam" id="PF00450">
    <property type="entry name" value="Peptidase_S10"/>
    <property type="match status" value="1"/>
</dbReference>
<evidence type="ECO:0000256" key="6">
    <source>
        <dbReference type="ARBA" id="ARBA00023180"/>
    </source>
</evidence>
<evidence type="ECO:0000256" key="4">
    <source>
        <dbReference type="ARBA" id="ARBA00022729"/>
    </source>
</evidence>
<protein>
    <recommendedName>
        <fullName evidence="8">Carboxypeptidase</fullName>
        <ecNumber evidence="8">3.4.16.-</ecNumber>
    </recommendedName>
</protein>